<dbReference type="InterPro" id="IPR046358">
    <property type="entry name" value="Flagellin_C"/>
</dbReference>
<dbReference type="SUPFAM" id="SSF64518">
    <property type="entry name" value="Phase 1 flagellin"/>
    <property type="match status" value="1"/>
</dbReference>
<sequence>MIINHNLSALNAWRALSINTANTQKALEKLSSGLRINRAGDDAAGLAISEKMRGQIRGLEQASRNAQDAISLIQTAEGGLNEVHSILQRMRELAVQAANGTLTNDDRAAIQAEIDNLKNEVNRIANQTEFNTMKLLNGSLGTKVTITSGNEVTAASVTGTISTTGSFTIDLIRVGAAHVLWSNAPTKDDGSGNATSVSLDTTSSLNTLFGSGAFDGTQQLVISQGSQTINVALKGDDTIAGIINTINQRAQELKMNITASFDSVNGKILLTSTETGMANSITVSEVGFTSNVTFGWDDQTTAADYQYTVTNNTTGITSATLSSATKSATINDTTSGLTGVTVVFGNTASGTAATINITSNAVDMHIGANENQVMEIALNDMRATALGVGAIGKDINGNTRTSQFANLNDIDVSTSSNAEDAIITIDKAINEVSAERSKLGAYQNRLEHTINNLSVAAENLTAAESRIRDVDMAQEMMEFTKNNILNQAATAMLAQANQLPQTVLQLLR</sequence>
<dbReference type="HOGENOM" id="CLU_011142_3_2_9"/>
<dbReference type="AlphaFoldDB" id="A0A097APE8"/>
<dbReference type="InterPro" id="IPR001492">
    <property type="entry name" value="Flagellin"/>
</dbReference>
<evidence type="ECO:0000256" key="4">
    <source>
        <dbReference type="RuleBase" id="RU362073"/>
    </source>
</evidence>
<dbReference type="PANTHER" id="PTHR42792:SF2">
    <property type="entry name" value="FLAGELLIN"/>
    <property type="match status" value="1"/>
</dbReference>
<evidence type="ECO:0000256" key="2">
    <source>
        <dbReference type="ARBA" id="ARBA00020110"/>
    </source>
</evidence>
<feature type="domain" description="Flagellin C-terminal" evidence="6">
    <location>
        <begin position="424"/>
        <end position="507"/>
    </location>
</feature>
<comment type="function">
    <text evidence="4">Flagellin is the subunit protein which polymerizes to form the filaments of bacterial flagella.</text>
</comment>
<evidence type="ECO:0000259" key="5">
    <source>
        <dbReference type="Pfam" id="PF00669"/>
    </source>
</evidence>
<dbReference type="InterPro" id="IPR042187">
    <property type="entry name" value="Flagellin_C_sub2"/>
</dbReference>
<dbReference type="EMBL" id="CP009170">
    <property type="protein sequence ID" value="AIS51685.1"/>
    <property type="molecule type" value="Genomic_DNA"/>
</dbReference>
<dbReference type="Gene3D" id="6.10.10.10">
    <property type="entry name" value="Flagellar export chaperone, C-terminal domain"/>
    <property type="match status" value="1"/>
</dbReference>
<dbReference type="PANTHER" id="PTHR42792">
    <property type="entry name" value="FLAGELLIN"/>
    <property type="match status" value="1"/>
</dbReference>
<accession>A0A097APE8</accession>
<keyword evidence="7" id="KW-0282">Flagellum</keyword>
<dbReference type="Proteomes" id="UP000029669">
    <property type="component" value="Chromosome"/>
</dbReference>
<dbReference type="GO" id="GO:0005198">
    <property type="term" value="F:structural molecule activity"/>
    <property type="evidence" value="ECO:0007669"/>
    <property type="project" value="UniProtKB-UniRule"/>
</dbReference>
<comment type="subcellular location">
    <subcellularLocation>
        <location evidence="4">Secreted</location>
    </subcellularLocation>
    <subcellularLocation>
        <location evidence="4">Bacterial flagellum</location>
    </subcellularLocation>
</comment>
<evidence type="ECO:0000256" key="3">
    <source>
        <dbReference type="ARBA" id="ARBA00023143"/>
    </source>
</evidence>
<keyword evidence="3 4" id="KW-0975">Bacterial flagellum</keyword>
<evidence type="ECO:0000259" key="6">
    <source>
        <dbReference type="Pfam" id="PF00700"/>
    </source>
</evidence>
<protein>
    <recommendedName>
        <fullName evidence="2 4">Flagellin</fullName>
    </recommendedName>
</protein>
<dbReference type="InterPro" id="IPR001029">
    <property type="entry name" value="Flagellin_N"/>
</dbReference>
<dbReference type="Gene3D" id="1.20.1330.10">
    <property type="entry name" value="f41 fragment of flagellin, N-terminal domain"/>
    <property type="match status" value="2"/>
</dbReference>
<dbReference type="GO" id="GO:0009288">
    <property type="term" value="C:bacterial-type flagellum"/>
    <property type="evidence" value="ECO:0007669"/>
    <property type="project" value="UniProtKB-SubCell"/>
</dbReference>
<evidence type="ECO:0000256" key="1">
    <source>
        <dbReference type="ARBA" id="ARBA00005709"/>
    </source>
</evidence>
<keyword evidence="7" id="KW-0966">Cell projection</keyword>
<comment type="similarity">
    <text evidence="1 4">Belongs to the bacterial flagellin family.</text>
</comment>
<reference evidence="8" key="1">
    <citation type="journal article" date="2015" name="Genome Announc.">
        <title>Whole-Genome Sequences of 80 Environmental and Clinical Isolates of Burkholderia pseudomallei.</title>
        <authorList>
            <person name="Johnson S.L."/>
            <person name="Baker A.L."/>
            <person name="Chain P.S."/>
            <person name="Currie B.J."/>
            <person name="Daligault H.E."/>
            <person name="Davenport K.W."/>
            <person name="Davis C.B."/>
            <person name="Inglis T.J."/>
            <person name="Kaestli M."/>
            <person name="Koren S."/>
            <person name="Mayo M."/>
            <person name="Merritt A.J."/>
            <person name="Price E.P."/>
            <person name="Sarovich D.S."/>
            <person name="Warner J."/>
            <person name="Rosovitz M.J."/>
        </authorList>
    </citation>
    <scope>NUCLEOTIDE SEQUENCE [LARGE SCALE GENOMIC DNA]</scope>
    <source>
        <strain evidence="8">DSM 2030</strain>
    </source>
</reference>
<gene>
    <name evidence="7" type="primary">fliC</name>
    <name evidence="7" type="ORF">TKV_c04860</name>
</gene>
<evidence type="ECO:0000313" key="8">
    <source>
        <dbReference type="Proteomes" id="UP000029669"/>
    </source>
</evidence>
<dbReference type="Gene3D" id="3.30.70.2120">
    <property type="match status" value="1"/>
</dbReference>
<dbReference type="STRING" id="2325.TKV_c04860"/>
<keyword evidence="8" id="KW-1185">Reference proteome</keyword>
<dbReference type="Pfam" id="PF00669">
    <property type="entry name" value="Flagellin_N"/>
    <property type="match status" value="1"/>
</dbReference>
<organism evidence="7 8">
    <name type="scientific">Thermoanaerobacter kivui</name>
    <name type="common">Acetogenium kivui</name>
    <dbReference type="NCBI Taxonomy" id="2325"/>
    <lineage>
        <taxon>Bacteria</taxon>
        <taxon>Bacillati</taxon>
        <taxon>Bacillota</taxon>
        <taxon>Clostridia</taxon>
        <taxon>Thermoanaerobacterales</taxon>
        <taxon>Thermoanaerobacteraceae</taxon>
        <taxon>Thermoanaerobacter</taxon>
    </lineage>
</organism>
<dbReference type="PRINTS" id="PR00207">
    <property type="entry name" value="FLAGELLIN"/>
</dbReference>
<dbReference type="OrthoDB" id="9796789at2"/>
<dbReference type="eggNOG" id="COG1344">
    <property type="taxonomic scope" value="Bacteria"/>
</dbReference>
<dbReference type="GO" id="GO:0005576">
    <property type="term" value="C:extracellular region"/>
    <property type="evidence" value="ECO:0007669"/>
    <property type="project" value="UniProtKB-SubCell"/>
</dbReference>
<feature type="domain" description="Flagellin N-terminal" evidence="5">
    <location>
        <begin position="3"/>
        <end position="139"/>
    </location>
</feature>
<dbReference type="Pfam" id="PF00700">
    <property type="entry name" value="Flagellin_C"/>
    <property type="match status" value="1"/>
</dbReference>
<dbReference type="KEGG" id="tki:TKV_c04860"/>
<name>A0A097APE8_THEKI</name>
<evidence type="ECO:0000313" key="7">
    <source>
        <dbReference type="EMBL" id="AIS51685.1"/>
    </source>
</evidence>
<proteinExistence type="inferred from homology"/>
<dbReference type="RefSeq" id="WP_049684602.1">
    <property type="nucleotide sequence ID" value="NZ_CP009170.1"/>
</dbReference>
<keyword evidence="4" id="KW-0964">Secreted</keyword>
<keyword evidence="7" id="KW-0969">Cilium</keyword>